<dbReference type="PANTHER" id="PTHR45934:SF20">
    <property type="entry name" value="MONOOXYGENASE 2-RELATED"/>
    <property type="match status" value="1"/>
</dbReference>
<dbReference type="SUPFAM" id="SSF51905">
    <property type="entry name" value="FAD/NAD(P)-binding domain"/>
    <property type="match status" value="1"/>
</dbReference>
<evidence type="ECO:0000313" key="6">
    <source>
        <dbReference type="Proteomes" id="UP000596660"/>
    </source>
</evidence>
<dbReference type="InterPro" id="IPR044560">
    <property type="entry name" value="MOase"/>
</dbReference>
<reference evidence="5" key="1">
    <citation type="journal article" date="2017" name="Nature">
        <title>The genome of Chenopodium quinoa.</title>
        <authorList>
            <person name="Jarvis D.E."/>
            <person name="Ho Y.S."/>
            <person name="Lightfoot D.J."/>
            <person name="Schmoeckel S.M."/>
            <person name="Li B."/>
            <person name="Borm T.J.A."/>
            <person name="Ohyanagi H."/>
            <person name="Mineta K."/>
            <person name="Michell C.T."/>
            <person name="Saber N."/>
            <person name="Kharbatia N.M."/>
            <person name="Rupper R.R."/>
            <person name="Sharp A.R."/>
            <person name="Dally N."/>
            <person name="Boughton B.A."/>
            <person name="Woo Y.H."/>
            <person name="Gao G."/>
            <person name="Schijlen E.G.W.M."/>
            <person name="Guo X."/>
            <person name="Momin A.A."/>
            <person name="Negrao S."/>
            <person name="Al-Babili S."/>
            <person name="Gehring C."/>
            <person name="Roessner U."/>
            <person name="Jung C."/>
            <person name="Murphy K."/>
            <person name="Arold S.T."/>
            <person name="Gojobori T."/>
            <person name="van der Linden C.G."/>
            <person name="van Loo E.N."/>
            <person name="Jellen E.N."/>
            <person name="Maughan P.J."/>
            <person name="Tester M."/>
        </authorList>
    </citation>
    <scope>NUCLEOTIDE SEQUENCE [LARGE SCALE GENOMIC DNA]</scope>
    <source>
        <strain evidence="5">cv. PI 614886</strain>
    </source>
</reference>
<keyword evidence="2" id="KW-0503">Monooxygenase</keyword>
<keyword evidence="6" id="KW-1185">Reference proteome</keyword>
<dbReference type="Pfam" id="PF01494">
    <property type="entry name" value="FAD_binding_3"/>
    <property type="match status" value="1"/>
</dbReference>
<evidence type="ECO:0000256" key="1">
    <source>
        <dbReference type="ARBA" id="ARBA00023002"/>
    </source>
</evidence>
<keyword evidence="1" id="KW-0560">Oxidoreductase</keyword>
<dbReference type="OMA" id="VTHGKEM"/>
<organism evidence="5 6">
    <name type="scientific">Chenopodium quinoa</name>
    <name type="common">Quinoa</name>
    <dbReference type="NCBI Taxonomy" id="63459"/>
    <lineage>
        <taxon>Eukaryota</taxon>
        <taxon>Viridiplantae</taxon>
        <taxon>Streptophyta</taxon>
        <taxon>Embryophyta</taxon>
        <taxon>Tracheophyta</taxon>
        <taxon>Spermatophyta</taxon>
        <taxon>Magnoliopsida</taxon>
        <taxon>eudicotyledons</taxon>
        <taxon>Gunneridae</taxon>
        <taxon>Pentapetalae</taxon>
        <taxon>Caryophyllales</taxon>
        <taxon>Chenopodiaceae</taxon>
        <taxon>Chenopodioideae</taxon>
        <taxon>Atripliceae</taxon>
        <taxon>Chenopodium</taxon>
    </lineage>
</organism>
<dbReference type="Gramene" id="AUR62013015-RA">
    <property type="protein sequence ID" value="AUR62013015-RA:cds"/>
    <property type="gene ID" value="AUR62013015"/>
</dbReference>
<comment type="similarity">
    <text evidence="3">Belongs to the 3-hydroxybenzoate 6-hydroxylase family.</text>
</comment>
<dbReference type="Gene3D" id="3.50.50.60">
    <property type="entry name" value="FAD/NAD(P)-binding domain"/>
    <property type="match status" value="2"/>
</dbReference>
<proteinExistence type="inferred from homology"/>
<dbReference type="GO" id="GO:0004497">
    <property type="term" value="F:monooxygenase activity"/>
    <property type="evidence" value="ECO:0007669"/>
    <property type="project" value="UniProtKB-KW"/>
</dbReference>
<evidence type="ECO:0000259" key="4">
    <source>
        <dbReference type="Pfam" id="PF01494"/>
    </source>
</evidence>
<feature type="domain" description="FAD-binding" evidence="4">
    <location>
        <begin position="156"/>
        <end position="278"/>
    </location>
</feature>
<evidence type="ECO:0000256" key="3">
    <source>
        <dbReference type="ARBA" id="ARBA00024018"/>
    </source>
</evidence>
<accession>A0A803LGB8</accession>
<sequence length="361" mass="40080">MEVNTDIVIVGAGISGHATALALHRLGIKCLVLESAGIAFTTWTNAWRALDALGIGDSLRQQHGQLYGVSSISSVTGDLTSYVSFTEKGKYGDHEARCVRRKALLEALARDLPDGTIRYSSKVVSIEEAGFSKLVHLADGSILKTKVLVGNGARYGIIPCDNTAVYWFFTWSPSAQENSTLQEADQLKLKQFLLSKLGKVPDQIRAVVEDTKVEEFVRSPLEYRPPWQVLFGNISKDNVCVTGDACHPMTPDLGQGGCSALEDGVILGRCLADVLLEKSSCQEKQNDENEYERIKRGLNDYAKKRRWRALDLISTGYMLGWAQEFDRFGMRILREKLLSAYLTRFFTKKADIDPGQLVLEH</sequence>
<dbReference type="InterPro" id="IPR002938">
    <property type="entry name" value="FAD-bd"/>
</dbReference>
<dbReference type="Proteomes" id="UP000596660">
    <property type="component" value="Unplaced"/>
</dbReference>
<dbReference type="PANTHER" id="PTHR45934">
    <property type="entry name" value="FAD/NAD(P)-BINDING OXIDOREDUCTASE FAMILY PROTEIN"/>
    <property type="match status" value="1"/>
</dbReference>
<dbReference type="InterPro" id="IPR036188">
    <property type="entry name" value="FAD/NAD-bd_sf"/>
</dbReference>
<dbReference type="GO" id="GO:0071949">
    <property type="term" value="F:FAD binding"/>
    <property type="evidence" value="ECO:0007669"/>
    <property type="project" value="InterPro"/>
</dbReference>
<protein>
    <recommendedName>
        <fullName evidence="4">FAD-binding domain-containing protein</fullName>
    </recommendedName>
</protein>
<dbReference type="EnsemblPlants" id="AUR62013015-RA">
    <property type="protein sequence ID" value="AUR62013015-RA:cds"/>
    <property type="gene ID" value="AUR62013015"/>
</dbReference>
<dbReference type="Pfam" id="PF05834">
    <property type="entry name" value="Lycopene_cycl"/>
    <property type="match status" value="1"/>
</dbReference>
<reference evidence="5" key="2">
    <citation type="submission" date="2021-03" db="UniProtKB">
        <authorList>
            <consortium name="EnsemblPlants"/>
        </authorList>
    </citation>
    <scope>IDENTIFICATION</scope>
</reference>
<name>A0A803LGB8_CHEQI</name>
<evidence type="ECO:0000256" key="2">
    <source>
        <dbReference type="ARBA" id="ARBA00023033"/>
    </source>
</evidence>
<dbReference type="AlphaFoldDB" id="A0A803LGB8"/>
<evidence type="ECO:0000313" key="5">
    <source>
        <dbReference type="EnsemblPlants" id="AUR62013015-RA:cds"/>
    </source>
</evidence>